<feature type="region of interest" description="Disordered" evidence="3">
    <location>
        <begin position="511"/>
        <end position="545"/>
    </location>
</feature>
<protein>
    <submittedName>
        <fullName evidence="4">Uncharacterized protein</fullName>
    </submittedName>
</protein>
<dbReference type="Gene3D" id="1.25.10.10">
    <property type="entry name" value="Leucine-rich Repeat Variant"/>
    <property type="match status" value="2"/>
</dbReference>
<dbReference type="PANTHER" id="PTHR13102:SF0">
    <property type="entry name" value="NUCLEOLAR PROTEIN 9"/>
    <property type="match status" value="1"/>
</dbReference>
<evidence type="ECO:0000256" key="1">
    <source>
        <dbReference type="ARBA" id="ARBA00022737"/>
    </source>
</evidence>
<dbReference type="GO" id="GO:0000472">
    <property type="term" value="P:endonucleolytic cleavage to generate mature 5'-end of SSU-rRNA from (SSU-rRNA, 5.8S rRNA, LSU-rRNA)"/>
    <property type="evidence" value="ECO:0007669"/>
    <property type="project" value="TreeGrafter"/>
</dbReference>
<dbReference type="GO" id="GO:0000056">
    <property type="term" value="P:ribosomal small subunit export from nucleus"/>
    <property type="evidence" value="ECO:0007669"/>
    <property type="project" value="TreeGrafter"/>
</dbReference>
<evidence type="ECO:0000313" key="5">
    <source>
        <dbReference type="Proteomes" id="UP000541444"/>
    </source>
</evidence>
<evidence type="ECO:0000256" key="3">
    <source>
        <dbReference type="SAM" id="MobiDB-lite"/>
    </source>
</evidence>
<dbReference type="OrthoDB" id="392571at2759"/>
<dbReference type="GO" id="GO:0000480">
    <property type="term" value="P:endonucleolytic cleavage in 5'-ETS of tricistronic rRNA transcript (SSU-rRNA, 5.8S rRNA, LSU-rRNA)"/>
    <property type="evidence" value="ECO:0007669"/>
    <property type="project" value="TreeGrafter"/>
</dbReference>
<dbReference type="Pfam" id="PF22493">
    <property type="entry name" value="PUF_NOP9"/>
    <property type="match status" value="1"/>
</dbReference>
<gene>
    <name evidence="4" type="ORF">GIB67_014222</name>
</gene>
<reference evidence="4 5" key="1">
    <citation type="journal article" date="2020" name="IScience">
        <title>Genome Sequencing of the Endangered Kingdonia uniflora (Circaeasteraceae, Ranunculales) Reveals Potential Mechanisms of Evolutionary Specialization.</title>
        <authorList>
            <person name="Sun Y."/>
            <person name="Deng T."/>
            <person name="Zhang A."/>
            <person name="Moore M.J."/>
            <person name="Landis J.B."/>
            <person name="Lin N."/>
            <person name="Zhang H."/>
            <person name="Zhang X."/>
            <person name="Huang J."/>
            <person name="Zhang X."/>
            <person name="Sun H."/>
            <person name="Wang H."/>
        </authorList>
    </citation>
    <scope>NUCLEOTIDE SEQUENCE [LARGE SCALE GENOMIC DNA]</scope>
    <source>
        <strain evidence="4">TB1705</strain>
        <tissue evidence="4">Leaf</tissue>
    </source>
</reference>
<dbReference type="Proteomes" id="UP000541444">
    <property type="component" value="Unassembled WGS sequence"/>
</dbReference>
<dbReference type="EMBL" id="JACGCM010001825">
    <property type="protein sequence ID" value="KAF6148851.1"/>
    <property type="molecule type" value="Genomic_DNA"/>
</dbReference>
<proteinExistence type="predicted"/>
<keyword evidence="1" id="KW-0677">Repeat</keyword>
<dbReference type="SUPFAM" id="SSF48371">
    <property type="entry name" value="ARM repeat"/>
    <property type="match status" value="1"/>
</dbReference>
<dbReference type="InterPro" id="IPR040000">
    <property type="entry name" value="NOP9"/>
</dbReference>
<dbReference type="GO" id="GO:0030686">
    <property type="term" value="C:90S preribosome"/>
    <property type="evidence" value="ECO:0007669"/>
    <property type="project" value="TreeGrafter"/>
</dbReference>
<dbReference type="GO" id="GO:0005730">
    <property type="term" value="C:nucleolus"/>
    <property type="evidence" value="ECO:0007669"/>
    <property type="project" value="TreeGrafter"/>
</dbReference>
<dbReference type="AlphaFoldDB" id="A0A7J7M1V4"/>
<comment type="caution">
    <text evidence="4">The sequence shown here is derived from an EMBL/GenBank/DDBJ whole genome shotgun (WGS) entry which is preliminary data.</text>
</comment>
<feature type="compositionally biased region" description="Basic and acidic residues" evidence="3">
    <location>
        <begin position="525"/>
        <end position="537"/>
    </location>
</feature>
<sequence length="545" mass="61478">MCDRYGSHVLRSLLCICKGLPLDSSEEHHVTKSFTVLAERFNIKAPQFDGSNPPQLQHDFPDLLKFLVTEMLKYVKQDIVSVLFDQYSSLVLQTCLKLLAGEDQELMHIIYILLGFHDENNEEGNFLETIPVQDILSSLEDNAFSHLMEVILQVAPETLYDKILTKVFKNSLFKIASHHCGSFVVQALVSSVRCQGQMDLIWEELGGKFKELLEVGRSGVIASILVATQRLQTHGHKCCQVLAAAVCSTSDIPICIIPRLLFLDNYLWCEDKLNWKWAAGDKMHVLGCLMLQTVFKYPSECFQSYITSITSVEDDHVLQITKDARGGRVIEAFLSSDVSAKHKRKLIVKLKGHFGELSMLPSGSFTVEKCFTASNAVLKETIVSELLDIRSELSKTRQGPHLLRKLDVDGYAARPDQWRSRQASKKKIYKDFCAAFGSRKTTTSSSTTRKFVGELSSHSSQPKSVKEMRDEIGKYLMPSSLGTNFPGIEHSMAKLGFSGFKHRREGVVEESNNKKFKHSMCNDATLKRRSDEDEIGKPSRKKHKM</sequence>
<dbReference type="SMART" id="SM00025">
    <property type="entry name" value="Pumilio"/>
    <property type="match status" value="4"/>
</dbReference>
<evidence type="ECO:0000256" key="2">
    <source>
        <dbReference type="ARBA" id="ARBA00022845"/>
    </source>
</evidence>
<accession>A0A7J7M1V4</accession>
<keyword evidence="5" id="KW-1185">Reference proteome</keyword>
<name>A0A7J7M1V4_9MAGN</name>
<dbReference type="GO" id="GO:0030688">
    <property type="term" value="C:preribosome, small subunit precursor"/>
    <property type="evidence" value="ECO:0007669"/>
    <property type="project" value="TreeGrafter"/>
</dbReference>
<dbReference type="GO" id="GO:0000447">
    <property type="term" value="P:endonucleolytic cleavage in ITS1 to separate SSU-rRNA from 5.8S rRNA and LSU-rRNA from tricistronic rRNA transcript (SSU-rRNA, 5.8S rRNA, LSU-rRNA)"/>
    <property type="evidence" value="ECO:0007669"/>
    <property type="project" value="TreeGrafter"/>
</dbReference>
<evidence type="ECO:0000313" key="4">
    <source>
        <dbReference type="EMBL" id="KAF6148851.1"/>
    </source>
</evidence>
<dbReference type="InterPro" id="IPR011989">
    <property type="entry name" value="ARM-like"/>
</dbReference>
<dbReference type="InterPro" id="IPR001313">
    <property type="entry name" value="Pumilio_RNA-bd_rpt"/>
</dbReference>
<organism evidence="4 5">
    <name type="scientific">Kingdonia uniflora</name>
    <dbReference type="NCBI Taxonomy" id="39325"/>
    <lineage>
        <taxon>Eukaryota</taxon>
        <taxon>Viridiplantae</taxon>
        <taxon>Streptophyta</taxon>
        <taxon>Embryophyta</taxon>
        <taxon>Tracheophyta</taxon>
        <taxon>Spermatophyta</taxon>
        <taxon>Magnoliopsida</taxon>
        <taxon>Ranunculales</taxon>
        <taxon>Circaeasteraceae</taxon>
        <taxon>Kingdonia</taxon>
    </lineage>
</organism>
<keyword evidence="2" id="KW-0810">Translation regulation</keyword>
<dbReference type="GO" id="GO:0003723">
    <property type="term" value="F:RNA binding"/>
    <property type="evidence" value="ECO:0007669"/>
    <property type="project" value="InterPro"/>
</dbReference>
<dbReference type="InterPro" id="IPR016024">
    <property type="entry name" value="ARM-type_fold"/>
</dbReference>
<dbReference type="GO" id="GO:0006417">
    <property type="term" value="P:regulation of translation"/>
    <property type="evidence" value="ECO:0007669"/>
    <property type="project" value="UniProtKB-KW"/>
</dbReference>
<dbReference type="PANTHER" id="PTHR13102">
    <property type="entry name" value="NUCLEOLAR PROTEIN 9"/>
    <property type="match status" value="1"/>
</dbReference>